<keyword evidence="3" id="KW-1185">Reference proteome</keyword>
<feature type="compositionally biased region" description="Basic and acidic residues" evidence="1">
    <location>
        <begin position="21"/>
        <end position="31"/>
    </location>
</feature>
<sequence>MVQRSTVKIWLLSVGDLDRYTEEWERERDGDLDADADGDSNEDEEKDELDEEPRRENSTLELSIHQTMTRKTTCPGNEACWDRLRATARTPPKSTPHSTPLPFNCVKERKSKSGHLHSNPVNVTSIKPRASDDESLTEAEFEEEGLAAGWFEYDESTPDAWFGFGHTFVVVTGGVGAATTTVYYRLPYVLVSTGCGMRCPRFFDLLFIAYIGVVPLQHGTRNERLYISPTLQGTQVQRTPVINISFTRTAIMLRAQFRSLFGSR</sequence>
<accession>A0ABR2ZJL8</accession>
<reference evidence="2 3" key="1">
    <citation type="submission" date="2024-05" db="EMBL/GenBank/DDBJ databases">
        <title>A draft genome resource for the thread blight pathogen Marasmius tenuissimus strain MS-2.</title>
        <authorList>
            <person name="Yulfo-Soto G.E."/>
            <person name="Baruah I.K."/>
            <person name="Amoako-Attah I."/>
            <person name="Bukari Y."/>
            <person name="Meinhardt L.W."/>
            <person name="Bailey B.A."/>
            <person name="Cohen S.P."/>
        </authorList>
    </citation>
    <scope>NUCLEOTIDE SEQUENCE [LARGE SCALE GENOMIC DNA]</scope>
    <source>
        <strain evidence="2 3">MS-2</strain>
    </source>
</reference>
<comment type="caution">
    <text evidence="2">The sequence shown here is derived from an EMBL/GenBank/DDBJ whole genome shotgun (WGS) entry which is preliminary data.</text>
</comment>
<feature type="region of interest" description="Disordered" evidence="1">
    <location>
        <begin position="112"/>
        <end position="132"/>
    </location>
</feature>
<evidence type="ECO:0000256" key="1">
    <source>
        <dbReference type="SAM" id="MobiDB-lite"/>
    </source>
</evidence>
<dbReference type="Proteomes" id="UP001437256">
    <property type="component" value="Unassembled WGS sequence"/>
</dbReference>
<organism evidence="2 3">
    <name type="scientific">Marasmius tenuissimus</name>
    <dbReference type="NCBI Taxonomy" id="585030"/>
    <lineage>
        <taxon>Eukaryota</taxon>
        <taxon>Fungi</taxon>
        <taxon>Dikarya</taxon>
        <taxon>Basidiomycota</taxon>
        <taxon>Agaricomycotina</taxon>
        <taxon>Agaricomycetes</taxon>
        <taxon>Agaricomycetidae</taxon>
        <taxon>Agaricales</taxon>
        <taxon>Marasmiineae</taxon>
        <taxon>Marasmiaceae</taxon>
        <taxon>Marasmius</taxon>
    </lineage>
</organism>
<gene>
    <name evidence="2" type="ORF">AAF712_011287</name>
</gene>
<dbReference type="EMBL" id="JBBXMP010000121">
    <property type="protein sequence ID" value="KAL0061845.1"/>
    <property type="molecule type" value="Genomic_DNA"/>
</dbReference>
<proteinExistence type="predicted"/>
<feature type="region of interest" description="Disordered" evidence="1">
    <location>
        <begin position="21"/>
        <end position="61"/>
    </location>
</feature>
<feature type="compositionally biased region" description="Acidic residues" evidence="1">
    <location>
        <begin position="32"/>
        <end position="51"/>
    </location>
</feature>
<protein>
    <submittedName>
        <fullName evidence="2">Uncharacterized protein</fullName>
    </submittedName>
</protein>
<evidence type="ECO:0000313" key="3">
    <source>
        <dbReference type="Proteomes" id="UP001437256"/>
    </source>
</evidence>
<evidence type="ECO:0000313" key="2">
    <source>
        <dbReference type="EMBL" id="KAL0061845.1"/>
    </source>
</evidence>
<name>A0ABR2ZJL8_9AGAR</name>